<reference evidence="1" key="1">
    <citation type="submission" date="2022-12" db="EMBL/GenBank/DDBJ databases">
        <title>Marinomonas 15G1-11 sp. nov, isolated from marine algae.</title>
        <authorList>
            <person name="Butt M."/>
            <person name="Choi D.G."/>
            <person name="Kim J.M."/>
            <person name="Lee J.K."/>
            <person name="Baek J.H."/>
            <person name="Jeon C.O."/>
        </authorList>
    </citation>
    <scope>NUCLEOTIDE SEQUENCE</scope>
    <source>
        <strain evidence="1">15G1-11</strain>
    </source>
</reference>
<dbReference type="Proteomes" id="UP001149719">
    <property type="component" value="Unassembled WGS sequence"/>
</dbReference>
<name>A0ABT4JUN4_9GAMM</name>
<comment type="caution">
    <text evidence="1">The sequence shown here is derived from an EMBL/GenBank/DDBJ whole genome shotgun (WGS) entry which is preliminary data.</text>
</comment>
<sequence length="26" mass="2864">MHLGDRILKVETAVPTLLSRLYPAGL</sequence>
<proteinExistence type="predicted"/>
<gene>
    <name evidence="1" type="ORF">O1D97_10735</name>
</gene>
<evidence type="ECO:0000313" key="2">
    <source>
        <dbReference type="Proteomes" id="UP001149719"/>
    </source>
</evidence>
<dbReference type="EMBL" id="JAPUBN010000016">
    <property type="protein sequence ID" value="MCZ2722110.1"/>
    <property type="molecule type" value="Genomic_DNA"/>
</dbReference>
<keyword evidence="2" id="KW-1185">Reference proteome</keyword>
<accession>A0ABT4JUN4</accession>
<organism evidence="1 2">
    <name type="scientific">Marinomonas phaeophyticola</name>
    <dbReference type="NCBI Taxonomy" id="3004091"/>
    <lineage>
        <taxon>Bacteria</taxon>
        <taxon>Pseudomonadati</taxon>
        <taxon>Pseudomonadota</taxon>
        <taxon>Gammaproteobacteria</taxon>
        <taxon>Oceanospirillales</taxon>
        <taxon>Oceanospirillaceae</taxon>
        <taxon>Marinomonas</taxon>
    </lineage>
</organism>
<protein>
    <submittedName>
        <fullName evidence="1">Uncharacterized protein</fullName>
    </submittedName>
</protein>
<evidence type="ECO:0000313" key="1">
    <source>
        <dbReference type="EMBL" id="MCZ2722110.1"/>
    </source>
</evidence>